<evidence type="ECO:0000313" key="2">
    <source>
        <dbReference type="EMBL" id="VVW32349.1"/>
    </source>
</evidence>
<dbReference type="InterPro" id="IPR040340">
    <property type="entry name" value="CEST/Y3IP1"/>
</dbReference>
<protein>
    <submittedName>
        <fullName evidence="2">Uncharacterized protein</fullName>
    </submittedName>
</protein>
<feature type="compositionally biased region" description="Low complexity" evidence="1">
    <location>
        <begin position="154"/>
        <end position="167"/>
    </location>
</feature>
<dbReference type="EMBL" id="LR721782">
    <property type="protein sequence ID" value="VVW32349.1"/>
    <property type="molecule type" value="Genomic_DNA"/>
</dbReference>
<feature type="region of interest" description="Disordered" evidence="1">
    <location>
        <begin position="1"/>
        <end position="93"/>
    </location>
</feature>
<proteinExistence type="predicted"/>
<feature type="compositionally biased region" description="Basic and acidic residues" evidence="1">
    <location>
        <begin position="81"/>
        <end position="92"/>
    </location>
</feature>
<evidence type="ECO:0000256" key="1">
    <source>
        <dbReference type="SAM" id="MobiDB-lite"/>
    </source>
</evidence>
<dbReference type="GO" id="GO:0048564">
    <property type="term" value="P:photosystem I assembly"/>
    <property type="evidence" value="ECO:0007669"/>
    <property type="project" value="InterPro"/>
</dbReference>
<dbReference type="PANTHER" id="PTHR33672">
    <property type="entry name" value="YCF3-INTERACTING PROTEIN 1, CHLOROPLASTIC"/>
    <property type="match status" value="1"/>
</dbReference>
<accession>A0A5K1CUJ9</accession>
<gene>
    <name evidence="2" type="ORF">NYM_LOCUS18301</name>
</gene>
<dbReference type="Gramene" id="NC4G0237330.1">
    <property type="protein sequence ID" value="NC4G0237330.1:cds"/>
    <property type="gene ID" value="NC4G0237330"/>
</dbReference>
<dbReference type="GO" id="GO:0009535">
    <property type="term" value="C:chloroplast thylakoid membrane"/>
    <property type="evidence" value="ECO:0007669"/>
    <property type="project" value="InterPro"/>
</dbReference>
<name>A0A5K1CUJ9_9MAGN</name>
<feature type="compositionally biased region" description="Polar residues" evidence="1">
    <location>
        <begin position="1"/>
        <end position="10"/>
    </location>
</feature>
<feature type="compositionally biased region" description="Basic and acidic residues" evidence="1">
    <location>
        <begin position="168"/>
        <end position="177"/>
    </location>
</feature>
<organism evidence="2">
    <name type="scientific">Nymphaea colorata</name>
    <name type="common">pocket water lily</name>
    <dbReference type="NCBI Taxonomy" id="210225"/>
    <lineage>
        <taxon>Eukaryota</taxon>
        <taxon>Viridiplantae</taxon>
        <taxon>Streptophyta</taxon>
        <taxon>Embryophyta</taxon>
        <taxon>Tracheophyta</taxon>
        <taxon>Spermatophyta</taxon>
        <taxon>Magnoliopsida</taxon>
        <taxon>Nymphaeales</taxon>
        <taxon>Nymphaeaceae</taxon>
        <taxon>Nymphaea</taxon>
    </lineage>
</organism>
<dbReference type="AlphaFoldDB" id="A0A5K1CUJ9"/>
<feature type="compositionally biased region" description="Basic and acidic residues" evidence="1">
    <location>
        <begin position="11"/>
        <end position="30"/>
    </location>
</feature>
<feature type="compositionally biased region" description="Basic residues" evidence="1">
    <location>
        <begin position="54"/>
        <end position="66"/>
    </location>
</feature>
<feature type="compositionally biased region" description="Low complexity" evidence="1">
    <location>
        <begin position="68"/>
        <end position="80"/>
    </location>
</feature>
<reference evidence="2" key="1">
    <citation type="submission" date="2019-09" db="EMBL/GenBank/DDBJ databases">
        <authorList>
            <person name="Zhang L."/>
        </authorList>
    </citation>
    <scope>NUCLEOTIDE SEQUENCE</scope>
</reference>
<dbReference type="OrthoDB" id="1880037at2759"/>
<sequence>MASTPFSPVHSNEEEGRDDACKADKEERQTLVDPNPLETSIVAGNFRPPPSQFRSKKKMASGKQKFKSTSLPPSAASSPRSSEDSFKGEKPARLWSMYSDLTPTMRKWSFLRPGSFNRARSCHIGERTCDYSDEFELGKTMSREDSRYSDARTNSFGSEYNSSSSRSGSEDKYHHPETDKVYKLNKSMNDDRAFHCGAMCMFLPGLSKGKQVKKESDDNSKGYVSDGEVSGMVASTRVSLVASTRVSLEKFECGSWRSSGVTDDDAGSQAGLFFDLPSELIRSNGNDTTSPVSAAFVFNNDKVPGLSGVLKKNTSSLPRKSVDSSRHVRFSLSSQPSFMKQSSSSSIQTASPCIKKVREDFSAYLEASS</sequence>
<feature type="region of interest" description="Disordered" evidence="1">
    <location>
        <begin position="143"/>
        <end position="177"/>
    </location>
</feature>
<dbReference type="OMA" id="MCMFLPG"/>
<dbReference type="PANTHER" id="PTHR33672:SF24">
    <property type="entry name" value="OS01G0798600 PROTEIN"/>
    <property type="match status" value="1"/>
</dbReference>
<dbReference type="GO" id="GO:0080183">
    <property type="term" value="P:response to photooxidative stress"/>
    <property type="evidence" value="ECO:0007669"/>
    <property type="project" value="InterPro"/>
</dbReference>